<evidence type="ECO:0000313" key="1">
    <source>
        <dbReference type="EMBL" id="GMT00504.1"/>
    </source>
</evidence>
<accession>A0AAV5U2U6</accession>
<evidence type="ECO:0000313" key="2">
    <source>
        <dbReference type="Proteomes" id="UP001432027"/>
    </source>
</evidence>
<feature type="non-terminal residue" evidence="1">
    <location>
        <position position="528"/>
    </location>
</feature>
<dbReference type="EMBL" id="BTSX01000005">
    <property type="protein sequence ID" value="GMT00504.1"/>
    <property type="molecule type" value="Genomic_DNA"/>
</dbReference>
<dbReference type="Proteomes" id="UP001432027">
    <property type="component" value="Unassembled WGS sequence"/>
</dbReference>
<proteinExistence type="predicted"/>
<name>A0AAV5U2U6_9BILA</name>
<dbReference type="AlphaFoldDB" id="A0AAV5U2U6"/>
<sequence length="528" mass="58477">MGPKRKGGTTPSIIDAFNAVKKPKLNVSAFSLNEVIDISDSQDEDQPGPSTIVSSIPGGRSTVEPTRIWTPTAKKPIGRMSSSARRSMVQSMSDSDLRELGCDVEELKVIEASTYVECIKEDIDVVRRLISSNCGLVLVPRSVFTISMFIRNWLRIFPVGRICICSSNKEWMDAVIEESDMMGIDKTSFTHLNEGKIAPTSRLLFCTSKVLQKLMWDSLACQIRCVIFHLSGNEIPPSVKSAVNEMLMNNIPTRFILIGGGGSTGGSTGAISRRQRMITNLHLSEWLEPKEVLFNMVIKPRLQYPIKVCTWTENDNPFLVEAIDQLEESINQLTDGMGVNVGEGKTRDLIYAPLHLLSNTSRGMEDWIRLMSLFSHLFSFGKEAFEKRLADVASESPDLEIRLVSCNLFSRSLKTINDLEGEHRKMRIIKDIIHKTVTSRKGGIMKGLLLVDSQSLVDIVADSLSMICQVIGVNVYPLGSSQFPLSRATMILHSGGIAILSIDNDHALNTFNSIASSHVNVVISTSRR</sequence>
<keyword evidence="2" id="KW-1185">Reference proteome</keyword>
<comment type="caution">
    <text evidence="1">The sequence shown here is derived from an EMBL/GenBank/DDBJ whole genome shotgun (WGS) entry which is preliminary data.</text>
</comment>
<organism evidence="1 2">
    <name type="scientific">Pristionchus entomophagus</name>
    <dbReference type="NCBI Taxonomy" id="358040"/>
    <lineage>
        <taxon>Eukaryota</taxon>
        <taxon>Metazoa</taxon>
        <taxon>Ecdysozoa</taxon>
        <taxon>Nematoda</taxon>
        <taxon>Chromadorea</taxon>
        <taxon>Rhabditida</taxon>
        <taxon>Rhabditina</taxon>
        <taxon>Diplogasteromorpha</taxon>
        <taxon>Diplogasteroidea</taxon>
        <taxon>Neodiplogasteridae</taxon>
        <taxon>Pristionchus</taxon>
    </lineage>
</organism>
<reference evidence="1" key="1">
    <citation type="submission" date="2023-10" db="EMBL/GenBank/DDBJ databases">
        <title>Genome assembly of Pristionchus species.</title>
        <authorList>
            <person name="Yoshida K."/>
            <person name="Sommer R.J."/>
        </authorList>
    </citation>
    <scope>NUCLEOTIDE SEQUENCE</scope>
    <source>
        <strain evidence="1">RS0144</strain>
    </source>
</reference>
<protein>
    <submittedName>
        <fullName evidence="1">Uncharacterized protein</fullName>
    </submittedName>
</protein>
<gene>
    <name evidence="1" type="ORF">PENTCL1PPCAC_22678</name>
</gene>